<comment type="caution">
    <text evidence="2">The sequence shown here is derived from an EMBL/GenBank/DDBJ whole genome shotgun (WGS) entry which is preliminary data.</text>
</comment>
<protein>
    <submittedName>
        <fullName evidence="2">Uncharacterized protein</fullName>
    </submittedName>
</protein>
<dbReference type="RefSeq" id="WP_158028378.1">
    <property type="nucleotide sequence ID" value="NZ_BMHG01000001.1"/>
</dbReference>
<feature type="transmembrane region" description="Helical" evidence="1">
    <location>
        <begin position="157"/>
        <end position="177"/>
    </location>
</feature>
<keyword evidence="1" id="KW-0812">Transmembrane</keyword>
<evidence type="ECO:0000313" key="3">
    <source>
        <dbReference type="Proteomes" id="UP000431744"/>
    </source>
</evidence>
<dbReference type="Proteomes" id="UP000431744">
    <property type="component" value="Unassembled WGS sequence"/>
</dbReference>
<feature type="transmembrane region" description="Helical" evidence="1">
    <location>
        <begin position="35"/>
        <end position="61"/>
    </location>
</feature>
<gene>
    <name evidence="2" type="ORF">F8O04_06065</name>
</gene>
<dbReference type="AlphaFoldDB" id="A0A6H9WKW4"/>
<sequence>MRERAFRVYAVAMVCAVAVVPLARAVWLSLAGAGGLHLAAAATPATVVIAIACLWSGALIAGGMRGPALLRPFPTWVRASSDRSRVRDFGPATLRGGAVVTAATTVTAAAIATAFISNGLAAPLAAVPIAGAGALIGVLASVAWLAGQSLGASSRAAGTGAMIAAAGVVAALASGSIPQSAAPAATVAAWAALPLPTLLAGLAVLAVALTGCVPWLLNRLEPALLVRQAVRADAASGYAEVFELGGALSLYRAVPSAGRRVRAVGRHRMLAVAFARRDAVGTLRSPWRLAAGVAGLAAAGVSVLAAAGFAVAAADAAGGVAAGVGGGAAWPLGALAGVLAYAAFGSFTDGVRHAADAAETTALYGVGDGTLMMLHAIFPLVAGVGILVLVAIVAALVLSGAVPGAGIAGMIGHGVAVAAGSAAAYAAPAALGVLTLAVRVADARKGPMPVAMLTPIPTEAGDLGALRRVVWAVDALLLAILAGVGAAVLPVAPAISVVAVIAIVAVAARRGPRVARE</sequence>
<accession>A0A6H9WKW4</accession>
<feature type="transmembrane region" description="Helical" evidence="1">
    <location>
        <begin position="377"/>
        <end position="398"/>
    </location>
</feature>
<reference evidence="2 3" key="1">
    <citation type="submission" date="2019-09" db="EMBL/GenBank/DDBJ databases">
        <title>Phylogeny of genus Pseudoclavibacter and closely related genus.</title>
        <authorList>
            <person name="Li Y."/>
        </authorList>
    </citation>
    <scope>NUCLEOTIDE SEQUENCE [LARGE SCALE GENOMIC DNA]</scope>
    <source>
        <strain evidence="2 3">EGI 60007</strain>
    </source>
</reference>
<proteinExistence type="predicted"/>
<feature type="transmembrane region" description="Helical" evidence="1">
    <location>
        <begin position="197"/>
        <end position="217"/>
    </location>
</feature>
<feature type="transmembrane region" description="Helical" evidence="1">
    <location>
        <begin position="289"/>
        <end position="314"/>
    </location>
</feature>
<name>A0A6H9WKW4_9MICO</name>
<keyword evidence="1" id="KW-0472">Membrane</keyword>
<dbReference type="EMBL" id="WBJY01000001">
    <property type="protein sequence ID" value="KAB1649793.1"/>
    <property type="molecule type" value="Genomic_DNA"/>
</dbReference>
<feature type="transmembrane region" description="Helical" evidence="1">
    <location>
        <begin position="92"/>
        <end position="116"/>
    </location>
</feature>
<feature type="transmembrane region" description="Helical" evidence="1">
    <location>
        <begin position="469"/>
        <end position="488"/>
    </location>
</feature>
<evidence type="ECO:0000313" key="2">
    <source>
        <dbReference type="EMBL" id="KAB1649793.1"/>
    </source>
</evidence>
<organism evidence="2 3">
    <name type="scientific">Pseudoclavibacter endophyticus</name>
    <dbReference type="NCBI Taxonomy" id="1778590"/>
    <lineage>
        <taxon>Bacteria</taxon>
        <taxon>Bacillati</taxon>
        <taxon>Actinomycetota</taxon>
        <taxon>Actinomycetes</taxon>
        <taxon>Micrococcales</taxon>
        <taxon>Microbacteriaceae</taxon>
        <taxon>Pseudoclavibacter</taxon>
    </lineage>
</organism>
<feature type="transmembrane region" description="Helical" evidence="1">
    <location>
        <begin position="410"/>
        <end position="438"/>
    </location>
</feature>
<feature type="transmembrane region" description="Helical" evidence="1">
    <location>
        <begin position="320"/>
        <end position="344"/>
    </location>
</feature>
<dbReference type="OrthoDB" id="5126550at2"/>
<keyword evidence="1" id="KW-1133">Transmembrane helix</keyword>
<feature type="transmembrane region" description="Helical" evidence="1">
    <location>
        <begin position="122"/>
        <end position="145"/>
    </location>
</feature>
<keyword evidence="3" id="KW-1185">Reference proteome</keyword>
<evidence type="ECO:0000256" key="1">
    <source>
        <dbReference type="SAM" id="Phobius"/>
    </source>
</evidence>